<comment type="subcellular location">
    <subcellularLocation>
        <location evidence="1">Membrane</location>
        <topology evidence="1">Multi-pass membrane protein</topology>
    </subcellularLocation>
</comment>
<dbReference type="SUPFAM" id="SSF49879">
    <property type="entry name" value="SMAD/FHA domain"/>
    <property type="match status" value="2"/>
</dbReference>
<evidence type="ECO:0000256" key="7">
    <source>
        <dbReference type="ARBA" id="ARBA00023136"/>
    </source>
</evidence>
<keyword evidence="2" id="KW-0813">Transport</keyword>
<dbReference type="PANTHER" id="PTHR48041:SF139">
    <property type="entry name" value="PROTEIN SCARLET"/>
    <property type="match status" value="1"/>
</dbReference>
<dbReference type="InterPro" id="IPR008984">
    <property type="entry name" value="SMAD_FHA_dom_sf"/>
</dbReference>
<dbReference type="GO" id="GO:0140359">
    <property type="term" value="F:ABC-type transporter activity"/>
    <property type="evidence" value="ECO:0007669"/>
    <property type="project" value="InterPro"/>
</dbReference>
<feature type="domain" description="FHA" evidence="9">
    <location>
        <begin position="28"/>
        <end position="78"/>
    </location>
</feature>
<dbReference type="InterPro" id="IPR027417">
    <property type="entry name" value="P-loop_NTPase"/>
</dbReference>
<feature type="transmembrane region" description="Helical" evidence="8">
    <location>
        <begin position="744"/>
        <end position="766"/>
    </location>
</feature>
<dbReference type="InterPro" id="IPR003593">
    <property type="entry name" value="AAA+_ATPase"/>
</dbReference>
<gene>
    <name evidence="11" type="ORF">HMPREF1202_00606</name>
</gene>
<dbReference type="Pfam" id="PF00005">
    <property type="entry name" value="ABC_tran"/>
    <property type="match status" value="1"/>
</dbReference>
<sequence length="774" mass="87240">MSRRTLTIIDTTSEMREINLDRIGKRELLLGRNAEQCEVVLADPIISKVQGKFLMKKDSVAYEDQDSSNGTFVANMGENRLLSKKDGYVELSDKSVLRIGNIHQPDQMVLLLYRDSEETEKWKRQAFGSQPISIGRDGSNQIVLHSPGVSKVHCTICRQNGKMMLYDRNSVNGVLVNGQPVRGMTALQDKDLIQILDFQMFYTNGYIYYRSATSGISLYAKNINKIVGRGKKKKKILNNVNCEIRPNEFVAIIGGSGAGKTTLMSAISGFDKEFTGAVYCNGVNLIEQFHSLKSIIGFVPQQDIIYENLTLKRMLLYTAKLKMPKDTQRQEMEQRIHAVLKMVDLEEHQNTYIRKLSGGQKKRASIAVELLADPKLFFLDEPTSGLDPGTEKNLMMTLSKLSKEQNKTIVMVTHTTQNLHLCDKIIFMGPGGRLCFCGNVEEAKKFYQTDDLVNIYNMIAENPELWQRKFEQSRDRSEISGRRGSMDETQSREIAKKNKGTSGFRQFGILTGRYAELLWNDRQRLALLLIQPLLIAILLKIVADKDIFKIYESTKSMLFALSCSGIWIGMFNSIQEICKERVILKREYMSNLKLPCYMMSKFVLQALLGLIQSIILTLVFLSLVGNSKKGIFFSDFRPEMLFTVWLTVIASVAMGFIISSVVQSGDKAMAAAPFVLIVQLLFSGILFTLKGAGKIISYCTVSRWSVEALGSIARLNKLDLRMQADFPMLEHEAESFFKATAGHVWTASGILILMTAVLMVVATLLLRNVAKDRR</sequence>
<evidence type="ECO:0000313" key="11">
    <source>
        <dbReference type="EMBL" id="ETD24542.1"/>
    </source>
</evidence>
<dbReference type="GO" id="GO:0005524">
    <property type="term" value="F:ATP binding"/>
    <property type="evidence" value="ECO:0007669"/>
    <property type="project" value="UniProtKB-KW"/>
</dbReference>
<keyword evidence="5" id="KW-0067">ATP-binding</keyword>
<dbReference type="SMART" id="SM00240">
    <property type="entry name" value="FHA"/>
    <property type="match status" value="2"/>
</dbReference>
<evidence type="ECO:0000256" key="8">
    <source>
        <dbReference type="SAM" id="Phobius"/>
    </source>
</evidence>
<reference evidence="11 12" key="1">
    <citation type="submission" date="2013-10" db="EMBL/GenBank/DDBJ databases">
        <title>The Genome Sequence of Ruminococcus lactaris CC59_002D.</title>
        <authorList>
            <consortium name="The Broad Institute Genomics Platform"/>
            <person name="Earl A."/>
            <person name="Allen-Vercoe E."/>
            <person name="Daigneault M."/>
            <person name="Young S.K."/>
            <person name="Zeng Q."/>
            <person name="Gargeya S."/>
            <person name="Fitzgerald M."/>
            <person name="Abouelleil A."/>
            <person name="Alvarado L."/>
            <person name="Chapman S.B."/>
            <person name="Gainer-Dewar J."/>
            <person name="Goldberg J."/>
            <person name="Griggs A."/>
            <person name="Gujja S."/>
            <person name="Hansen M."/>
            <person name="Howarth C."/>
            <person name="Imamovic A."/>
            <person name="Ireland A."/>
            <person name="Larimer J."/>
            <person name="McCowan C."/>
            <person name="Murphy C."/>
            <person name="Pearson M."/>
            <person name="Poon T.W."/>
            <person name="Priest M."/>
            <person name="Roberts A."/>
            <person name="Saif S."/>
            <person name="Shea T."/>
            <person name="Sykes S."/>
            <person name="Wortman J."/>
            <person name="Nusbaum C."/>
            <person name="Birren B."/>
        </authorList>
    </citation>
    <scope>NUCLEOTIDE SEQUENCE [LARGE SCALE GENOMIC DNA]</scope>
    <source>
        <strain evidence="11 12">CC59_002D</strain>
    </source>
</reference>
<dbReference type="SUPFAM" id="SSF52540">
    <property type="entry name" value="P-loop containing nucleoside triphosphate hydrolases"/>
    <property type="match status" value="1"/>
</dbReference>
<dbReference type="STRING" id="1073376.HMPREF1202_00606"/>
<dbReference type="PANTHER" id="PTHR48041">
    <property type="entry name" value="ABC TRANSPORTER G FAMILY MEMBER 28"/>
    <property type="match status" value="1"/>
</dbReference>
<feature type="transmembrane region" description="Helical" evidence="8">
    <location>
        <begin position="669"/>
        <end position="689"/>
    </location>
</feature>
<dbReference type="SMART" id="SM00382">
    <property type="entry name" value="AAA"/>
    <property type="match status" value="1"/>
</dbReference>
<evidence type="ECO:0008006" key="13">
    <source>
        <dbReference type="Google" id="ProtNLM"/>
    </source>
</evidence>
<dbReference type="GO" id="GO:0016887">
    <property type="term" value="F:ATP hydrolysis activity"/>
    <property type="evidence" value="ECO:0007669"/>
    <property type="project" value="InterPro"/>
</dbReference>
<keyword evidence="4" id="KW-0547">Nucleotide-binding</keyword>
<dbReference type="Pfam" id="PF01061">
    <property type="entry name" value="ABC2_membrane"/>
    <property type="match status" value="1"/>
</dbReference>
<organism evidence="11 12">
    <name type="scientific">[Ruminococcus] lactaris CC59_002D</name>
    <dbReference type="NCBI Taxonomy" id="1073376"/>
    <lineage>
        <taxon>Bacteria</taxon>
        <taxon>Bacillati</taxon>
        <taxon>Bacillota</taxon>
        <taxon>Clostridia</taxon>
        <taxon>Lachnospirales</taxon>
        <taxon>Lachnospiraceae</taxon>
        <taxon>Mediterraneibacter</taxon>
    </lineage>
</organism>
<keyword evidence="7 8" id="KW-0472">Membrane</keyword>
<dbReference type="PATRIC" id="fig|1073376.3.peg.627"/>
<name>V8CBT4_9FIRM</name>
<evidence type="ECO:0000259" key="10">
    <source>
        <dbReference type="PROSITE" id="PS50893"/>
    </source>
</evidence>
<proteinExistence type="predicted"/>
<feature type="transmembrane region" description="Helical" evidence="8">
    <location>
        <begin position="641"/>
        <end position="662"/>
    </location>
</feature>
<dbReference type="InterPro" id="IPR017871">
    <property type="entry name" value="ABC_transporter-like_CS"/>
</dbReference>
<dbReference type="Proteomes" id="UP000018683">
    <property type="component" value="Unassembled WGS sequence"/>
</dbReference>
<keyword evidence="3 8" id="KW-0812">Transmembrane</keyword>
<evidence type="ECO:0000256" key="4">
    <source>
        <dbReference type="ARBA" id="ARBA00022741"/>
    </source>
</evidence>
<keyword evidence="6 8" id="KW-1133">Transmembrane helix</keyword>
<comment type="caution">
    <text evidence="11">The sequence shown here is derived from an EMBL/GenBank/DDBJ whole genome shotgun (WGS) entry which is preliminary data.</text>
</comment>
<dbReference type="PROSITE" id="PS00211">
    <property type="entry name" value="ABC_TRANSPORTER_1"/>
    <property type="match status" value="1"/>
</dbReference>
<evidence type="ECO:0000256" key="1">
    <source>
        <dbReference type="ARBA" id="ARBA00004141"/>
    </source>
</evidence>
<feature type="domain" description="FHA" evidence="9">
    <location>
        <begin position="132"/>
        <end position="181"/>
    </location>
</feature>
<feature type="transmembrane region" description="Helical" evidence="8">
    <location>
        <begin position="525"/>
        <end position="543"/>
    </location>
</feature>
<dbReference type="EMBL" id="AZJE01000007">
    <property type="protein sequence ID" value="ETD24542.1"/>
    <property type="molecule type" value="Genomic_DNA"/>
</dbReference>
<dbReference type="CDD" id="cd00060">
    <property type="entry name" value="FHA"/>
    <property type="match status" value="2"/>
</dbReference>
<dbReference type="PROSITE" id="PS50006">
    <property type="entry name" value="FHA_DOMAIN"/>
    <property type="match status" value="2"/>
</dbReference>
<dbReference type="InterPro" id="IPR050352">
    <property type="entry name" value="ABCG_transporters"/>
</dbReference>
<feature type="transmembrane region" description="Helical" evidence="8">
    <location>
        <begin position="594"/>
        <end position="621"/>
    </location>
</feature>
<dbReference type="InterPro" id="IPR003439">
    <property type="entry name" value="ABC_transporter-like_ATP-bd"/>
</dbReference>
<evidence type="ECO:0000313" key="12">
    <source>
        <dbReference type="Proteomes" id="UP000018683"/>
    </source>
</evidence>
<feature type="domain" description="ABC transporter" evidence="10">
    <location>
        <begin position="218"/>
        <end position="455"/>
    </location>
</feature>
<evidence type="ECO:0000256" key="5">
    <source>
        <dbReference type="ARBA" id="ARBA00022840"/>
    </source>
</evidence>
<evidence type="ECO:0000256" key="2">
    <source>
        <dbReference type="ARBA" id="ARBA00022448"/>
    </source>
</evidence>
<evidence type="ECO:0000259" key="9">
    <source>
        <dbReference type="PROSITE" id="PS50006"/>
    </source>
</evidence>
<dbReference type="Gene3D" id="3.40.50.300">
    <property type="entry name" value="P-loop containing nucleotide triphosphate hydrolases"/>
    <property type="match status" value="1"/>
</dbReference>
<dbReference type="InterPro" id="IPR013525">
    <property type="entry name" value="ABC2_TM"/>
</dbReference>
<dbReference type="Gene3D" id="2.60.200.20">
    <property type="match status" value="2"/>
</dbReference>
<dbReference type="GO" id="GO:0016020">
    <property type="term" value="C:membrane"/>
    <property type="evidence" value="ECO:0007669"/>
    <property type="project" value="UniProtKB-SubCell"/>
</dbReference>
<evidence type="ECO:0000256" key="3">
    <source>
        <dbReference type="ARBA" id="ARBA00022692"/>
    </source>
</evidence>
<accession>V8CBT4</accession>
<dbReference type="PROSITE" id="PS50893">
    <property type="entry name" value="ABC_TRANSPORTER_2"/>
    <property type="match status" value="1"/>
</dbReference>
<protein>
    <recommendedName>
        <fullName evidence="13">ABC transporter domain-containing protein</fullName>
    </recommendedName>
</protein>
<dbReference type="AlphaFoldDB" id="V8CBT4"/>
<dbReference type="Pfam" id="PF00498">
    <property type="entry name" value="FHA"/>
    <property type="match status" value="2"/>
</dbReference>
<dbReference type="HOGENOM" id="CLU_012042_0_0_9"/>
<dbReference type="InterPro" id="IPR000253">
    <property type="entry name" value="FHA_dom"/>
</dbReference>
<dbReference type="RefSeq" id="WP_023921010.1">
    <property type="nucleotide sequence ID" value="NZ_KI669407.1"/>
</dbReference>
<evidence type="ECO:0000256" key="6">
    <source>
        <dbReference type="ARBA" id="ARBA00022989"/>
    </source>
</evidence>